<comment type="caution">
    <text evidence="4">The sequence shown here is derived from an EMBL/GenBank/DDBJ whole genome shotgun (WGS) entry which is preliminary data.</text>
</comment>
<dbReference type="PANTHER" id="PTHR22597:SF0">
    <property type="entry name" value="POLYCOMB PROTEIN SUZ12"/>
    <property type="match status" value="1"/>
</dbReference>
<sequence>MAMAQVLLASYSRLWHRNPGYNCSNSRTSDQMCRQDSRVHLSAQEAIAAEESLSIYCKPVELYNILQRRAVRNVMLNISFPQRKTHTKMEYYLEGLVSEYSYTRYLSLSSCRMVDFRIQMTISLSGTMSDVVQAQNLLPLYIMLARPASDIAIAGVQQFYRLSRACVLTASTEFEGRTRAEAKFILPEISKLVADIKAGKLTILLVSHGETKDSLCESDLLKDHCMTSFPCKIRLVAKFIGIWVSLSITS</sequence>
<feature type="domain" description="DUF7651" evidence="3">
    <location>
        <begin position="117"/>
        <end position="224"/>
    </location>
</feature>
<dbReference type="GO" id="GO:0005634">
    <property type="term" value="C:nucleus"/>
    <property type="evidence" value="ECO:0007669"/>
    <property type="project" value="TreeGrafter"/>
</dbReference>
<dbReference type="AlphaFoldDB" id="A0A834YE83"/>
<accession>A0A834YE83</accession>
<evidence type="ECO:0000313" key="5">
    <source>
        <dbReference type="Proteomes" id="UP000655225"/>
    </source>
</evidence>
<organism evidence="4 5">
    <name type="scientific">Tetracentron sinense</name>
    <name type="common">Spur-leaf</name>
    <dbReference type="NCBI Taxonomy" id="13715"/>
    <lineage>
        <taxon>Eukaryota</taxon>
        <taxon>Viridiplantae</taxon>
        <taxon>Streptophyta</taxon>
        <taxon>Embryophyta</taxon>
        <taxon>Tracheophyta</taxon>
        <taxon>Spermatophyta</taxon>
        <taxon>Magnoliopsida</taxon>
        <taxon>Trochodendrales</taxon>
        <taxon>Trochodendraceae</taxon>
        <taxon>Tetracentron</taxon>
    </lineage>
</organism>
<dbReference type="InterPro" id="IPR056068">
    <property type="entry name" value="EMF2-like_DUF7651"/>
</dbReference>
<evidence type="ECO:0000256" key="1">
    <source>
        <dbReference type="ARBA" id="ARBA00023015"/>
    </source>
</evidence>
<keyword evidence="1" id="KW-0805">Transcription regulation</keyword>
<evidence type="ECO:0000313" key="4">
    <source>
        <dbReference type="EMBL" id="KAF8380586.1"/>
    </source>
</evidence>
<dbReference type="OMA" id="YCECEAL"/>
<keyword evidence="2" id="KW-0804">Transcription</keyword>
<keyword evidence="5" id="KW-1185">Reference proteome</keyword>
<dbReference type="GO" id="GO:0031490">
    <property type="term" value="F:chromatin DNA binding"/>
    <property type="evidence" value="ECO:0007669"/>
    <property type="project" value="TreeGrafter"/>
</dbReference>
<dbReference type="Pfam" id="PF24663">
    <property type="entry name" value="DUF7651"/>
    <property type="match status" value="1"/>
</dbReference>
<protein>
    <recommendedName>
        <fullName evidence="3">DUF7651 domain-containing protein</fullName>
    </recommendedName>
</protein>
<dbReference type="OrthoDB" id="166746at2759"/>
<reference evidence="4 5" key="1">
    <citation type="submission" date="2020-04" db="EMBL/GenBank/DDBJ databases">
        <title>Plant Genome Project.</title>
        <authorList>
            <person name="Zhang R.-G."/>
        </authorList>
    </citation>
    <scope>NUCLEOTIDE SEQUENCE [LARGE SCALE GENOMIC DNA]</scope>
    <source>
        <strain evidence="4">YNK0</strain>
        <tissue evidence="4">Leaf</tissue>
    </source>
</reference>
<gene>
    <name evidence="4" type="ORF">HHK36_028074</name>
</gene>
<proteinExistence type="predicted"/>
<evidence type="ECO:0000259" key="3">
    <source>
        <dbReference type="Pfam" id="PF24663"/>
    </source>
</evidence>
<name>A0A834YE83_TETSI</name>
<evidence type="ECO:0000256" key="2">
    <source>
        <dbReference type="ARBA" id="ARBA00023163"/>
    </source>
</evidence>
<dbReference type="Proteomes" id="UP000655225">
    <property type="component" value="Unassembled WGS sequence"/>
</dbReference>
<dbReference type="PANTHER" id="PTHR22597">
    <property type="entry name" value="POLYCOMB GROUP PROTEIN"/>
    <property type="match status" value="1"/>
</dbReference>
<dbReference type="EMBL" id="JABCRI010000021">
    <property type="protein sequence ID" value="KAF8380586.1"/>
    <property type="molecule type" value="Genomic_DNA"/>
</dbReference>